<dbReference type="EMBL" id="LGRV01000004">
    <property type="protein sequence ID" value="KOS67114.1"/>
    <property type="molecule type" value="Genomic_DNA"/>
</dbReference>
<dbReference type="RefSeq" id="WP_053584734.1">
    <property type="nucleotide sequence ID" value="NZ_LGRV01000004.1"/>
</dbReference>
<protein>
    <submittedName>
        <fullName evidence="1">Uncharacterized protein</fullName>
    </submittedName>
</protein>
<gene>
    <name evidence="1" type="ORF">AEA09_14775</name>
</gene>
<keyword evidence="2" id="KW-1185">Reference proteome</keyword>
<sequence length="96" mass="11408">MEDNHYELLLTIQKDIEKIRNDLVELKNAEEVKLNSIQEAVSKRVHDEIENDAYDLKMKIDFAIDRLYKLDSSMFKITCYLDEIGKKVLDFEKLIK</sequence>
<comment type="caution">
    <text evidence="1">The sequence shown here is derived from an EMBL/GenBank/DDBJ whole genome shotgun (WGS) entry which is preliminary data.</text>
</comment>
<accession>A0ABR5JZ99</accession>
<evidence type="ECO:0000313" key="1">
    <source>
        <dbReference type="EMBL" id="KOS67114.1"/>
    </source>
</evidence>
<dbReference type="Proteomes" id="UP000050668">
    <property type="component" value="Unassembled WGS sequence"/>
</dbReference>
<reference evidence="2" key="1">
    <citation type="submission" date="2015-07" db="EMBL/GenBank/DDBJ databases">
        <title>Fjat-14205 dsm 2895.</title>
        <authorList>
            <person name="Liu B."/>
            <person name="Wang J."/>
            <person name="Zhu Y."/>
            <person name="Liu G."/>
            <person name="Chen Q."/>
            <person name="Chen Z."/>
            <person name="Lan J."/>
            <person name="Che J."/>
            <person name="Ge C."/>
            <person name="Shi H."/>
            <person name="Pan Z."/>
            <person name="Liu X."/>
        </authorList>
    </citation>
    <scope>NUCLEOTIDE SEQUENCE [LARGE SCALE GENOMIC DNA]</scope>
    <source>
        <strain evidence="2">DSM 25560</strain>
    </source>
</reference>
<organism evidence="1 2">
    <name type="scientific">Lysinibacillus contaminans</name>
    <dbReference type="NCBI Taxonomy" id="1293441"/>
    <lineage>
        <taxon>Bacteria</taxon>
        <taxon>Bacillati</taxon>
        <taxon>Bacillota</taxon>
        <taxon>Bacilli</taxon>
        <taxon>Bacillales</taxon>
        <taxon>Bacillaceae</taxon>
        <taxon>Lysinibacillus</taxon>
    </lineage>
</organism>
<evidence type="ECO:0000313" key="2">
    <source>
        <dbReference type="Proteomes" id="UP000050668"/>
    </source>
</evidence>
<name>A0ABR5JZ99_9BACI</name>
<proteinExistence type="predicted"/>